<reference evidence="1 2" key="1">
    <citation type="submission" date="2015-09" db="EMBL/GenBank/DDBJ databases">
        <authorList>
            <consortium name="Pathogen Informatics"/>
        </authorList>
    </citation>
    <scope>NUCLEOTIDE SEQUENCE [LARGE SCALE GENOMIC DNA]</scope>
    <source>
        <strain evidence="1 2">2789STDY5608822</strain>
    </source>
</reference>
<protein>
    <submittedName>
        <fullName evidence="1">Uncharacterized protein</fullName>
    </submittedName>
</protein>
<comment type="caution">
    <text evidence="1">The sequence shown here is derived from an EMBL/GenBank/DDBJ whole genome shotgun (WGS) entry which is preliminary data.</text>
</comment>
<dbReference type="RefSeq" id="WP_008780925.1">
    <property type="nucleotide sequence ID" value="NZ_BQOD01000001.1"/>
</dbReference>
<gene>
    <name evidence="1" type="ORF">ERS852380_03536</name>
</gene>
<evidence type="ECO:0000313" key="2">
    <source>
        <dbReference type="Proteomes" id="UP000095455"/>
    </source>
</evidence>
<dbReference type="EMBL" id="CYYK01000014">
    <property type="protein sequence ID" value="CUO95104.1"/>
    <property type="molecule type" value="Genomic_DNA"/>
</dbReference>
<organism evidence="1 2">
    <name type="scientific">Parabacteroides distasonis</name>
    <dbReference type="NCBI Taxonomy" id="823"/>
    <lineage>
        <taxon>Bacteria</taxon>
        <taxon>Pseudomonadati</taxon>
        <taxon>Bacteroidota</taxon>
        <taxon>Bacteroidia</taxon>
        <taxon>Bacteroidales</taxon>
        <taxon>Tannerellaceae</taxon>
        <taxon>Parabacteroides</taxon>
    </lineage>
</organism>
<name>A0A8D9LCT2_PARDI</name>
<dbReference type="AlphaFoldDB" id="A0A8D9LCT2"/>
<sequence>MLQFGKRHLKRLQAKELFPYGLPLETTLCRVFQSIDNEKMADRMSAFAEVFRREISASARIKDLCAMGLKTP</sequence>
<evidence type="ECO:0000313" key="1">
    <source>
        <dbReference type="EMBL" id="CUO95104.1"/>
    </source>
</evidence>
<accession>A0A8D9LCT2</accession>
<dbReference type="Proteomes" id="UP000095455">
    <property type="component" value="Unassembled WGS sequence"/>
</dbReference>
<proteinExistence type="predicted"/>